<reference evidence="1" key="2">
    <citation type="submission" date="2020-07" db="EMBL/GenBank/DDBJ databases">
        <authorList>
            <person name="Vera ALvarez R."/>
            <person name="Arias-Moreno D.M."/>
            <person name="Jimenez-Jacinto V."/>
            <person name="Jimenez-Bremont J.F."/>
            <person name="Swaminathan K."/>
            <person name="Moose S.P."/>
            <person name="Guerrero-Gonzalez M.L."/>
            <person name="Marino-Ramirez L."/>
            <person name="Landsman D."/>
            <person name="Rodriguez-Kessler M."/>
            <person name="Delgado-Sanchez P."/>
        </authorList>
    </citation>
    <scope>NUCLEOTIDE SEQUENCE</scope>
    <source>
        <tissue evidence="1">Cladode</tissue>
    </source>
</reference>
<dbReference type="EMBL" id="GISG01243282">
    <property type="protein sequence ID" value="MBA4669404.1"/>
    <property type="molecule type" value="Transcribed_RNA"/>
</dbReference>
<proteinExistence type="predicted"/>
<dbReference type="AlphaFoldDB" id="A0A7C9EY12"/>
<reference evidence="1" key="1">
    <citation type="journal article" date="2013" name="J. Plant Res.">
        <title>Effect of fungi and light on seed germination of three Opuntia species from semiarid lands of central Mexico.</title>
        <authorList>
            <person name="Delgado-Sanchez P."/>
            <person name="Jimenez-Bremont J.F."/>
            <person name="Guerrero-Gonzalez Mde L."/>
            <person name="Flores J."/>
        </authorList>
    </citation>
    <scope>NUCLEOTIDE SEQUENCE</scope>
    <source>
        <tissue evidence="1">Cladode</tissue>
    </source>
</reference>
<accession>A0A7C9EY12</accession>
<organism evidence="1">
    <name type="scientific">Opuntia streptacantha</name>
    <name type="common">Prickly pear cactus</name>
    <name type="synonym">Opuntia cardona</name>
    <dbReference type="NCBI Taxonomy" id="393608"/>
    <lineage>
        <taxon>Eukaryota</taxon>
        <taxon>Viridiplantae</taxon>
        <taxon>Streptophyta</taxon>
        <taxon>Embryophyta</taxon>
        <taxon>Tracheophyta</taxon>
        <taxon>Spermatophyta</taxon>
        <taxon>Magnoliopsida</taxon>
        <taxon>eudicotyledons</taxon>
        <taxon>Gunneridae</taxon>
        <taxon>Pentapetalae</taxon>
        <taxon>Caryophyllales</taxon>
        <taxon>Cactineae</taxon>
        <taxon>Cactaceae</taxon>
        <taxon>Opuntioideae</taxon>
        <taxon>Opuntia</taxon>
    </lineage>
</organism>
<name>A0A7C9EY12_OPUST</name>
<sequence length="110" mass="12359">MRGLNSMIWLMCEMYNLTLDVNSMLLVFHIKASGECSDVCLSSSIKAIKGKRMEKSCRGRANINNSTLLPPQHSRKNSLSDPTYTANIHIQNTINVFPTMFMETSESSAR</sequence>
<evidence type="ECO:0000313" key="1">
    <source>
        <dbReference type="EMBL" id="MBA4669404.1"/>
    </source>
</evidence>
<protein>
    <submittedName>
        <fullName evidence="1">Uncharacterized protein</fullName>
    </submittedName>
</protein>